<dbReference type="Proteomes" id="UP000828390">
    <property type="component" value="Unassembled WGS sequence"/>
</dbReference>
<name>A0A9D4EJT8_DREPO</name>
<organism evidence="1 2">
    <name type="scientific">Dreissena polymorpha</name>
    <name type="common">Zebra mussel</name>
    <name type="synonym">Mytilus polymorpha</name>
    <dbReference type="NCBI Taxonomy" id="45954"/>
    <lineage>
        <taxon>Eukaryota</taxon>
        <taxon>Metazoa</taxon>
        <taxon>Spiralia</taxon>
        <taxon>Lophotrochozoa</taxon>
        <taxon>Mollusca</taxon>
        <taxon>Bivalvia</taxon>
        <taxon>Autobranchia</taxon>
        <taxon>Heteroconchia</taxon>
        <taxon>Euheterodonta</taxon>
        <taxon>Imparidentia</taxon>
        <taxon>Neoheterodontei</taxon>
        <taxon>Myida</taxon>
        <taxon>Dreissenoidea</taxon>
        <taxon>Dreissenidae</taxon>
        <taxon>Dreissena</taxon>
    </lineage>
</organism>
<evidence type="ECO:0000313" key="2">
    <source>
        <dbReference type="Proteomes" id="UP000828390"/>
    </source>
</evidence>
<proteinExistence type="predicted"/>
<accession>A0A9D4EJT8</accession>
<keyword evidence="2" id="KW-1185">Reference proteome</keyword>
<dbReference type="EMBL" id="JAIWYP010000008">
    <property type="protein sequence ID" value="KAH3780614.1"/>
    <property type="molecule type" value="Genomic_DNA"/>
</dbReference>
<reference evidence="1" key="1">
    <citation type="journal article" date="2019" name="bioRxiv">
        <title>The Genome of the Zebra Mussel, Dreissena polymorpha: A Resource for Invasive Species Research.</title>
        <authorList>
            <person name="McCartney M.A."/>
            <person name="Auch B."/>
            <person name="Kono T."/>
            <person name="Mallez S."/>
            <person name="Zhang Y."/>
            <person name="Obille A."/>
            <person name="Becker A."/>
            <person name="Abrahante J.E."/>
            <person name="Garbe J."/>
            <person name="Badalamenti J.P."/>
            <person name="Herman A."/>
            <person name="Mangelson H."/>
            <person name="Liachko I."/>
            <person name="Sullivan S."/>
            <person name="Sone E.D."/>
            <person name="Koren S."/>
            <person name="Silverstein K.A.T."/>
            <person name="Beckman K.B."/>
            <person name="Gohl D.M."/>
        </authorList>
    </citation>
    <scope>NUCLEOTIDE SEQUENCE</scope>
    <source>
        <strain evidence="1">Duluth1</strain>
        <tissue evidence="1">Whole animal</tissue>
    </source>
</reference>
<dbReference type="AlphaFoldDB" id="A0A9D4EJT8"/>
<reference evidence="1" key="2">
    <citation type="submission" date="2020-11" db="EMBL/GenBank/DDBJ databases">
        <authorList>
            <person name="McCartney M.A."/>
            <person name="Auch B."/>
            <person name="Kono T."/>
            <person name="Mallez S."/>
            <person name="Becker A."/>
            <person name="Gohl D.M."/>
            <person name="Silverstein K.A.T."/>
            <person name="Koren S."/>
            <person name="Bechman K.B."/>
            <person name="Herman A."/>
            <person name="Abrahante J.E."/>
            <person name="Garbe J."/>
        </authorList>
    </citation>
    <scope>NUCLEOTIDE SEQUENCE</scope>
    <source>
        <strain evidence="1">Duluth1</strain>
        <tissue evidence="1">Whole animal</tissue>
    </source>
</reference>
<evidence type="ECO:0000313" key="1">
    <source>
        <dbReference type="EMBL" id="KAH3780614.1"/>
    </source>
</evidence>
<gene>
    <name evidence="1" type="ORF">DPMN_158433</name>
</gene>
<sequence>MTSDIGGQQTPLQVTVKRRKLALFLNTSTGTTSMQDYAQVTISGGRLQGGQKNS</sequence>
<protein>
    <submittedName>
        <fullName evidence="1">Uncharacterized protein</fullName>
    </submittedName>
</protein>
<comment type="caution">
    <text evidence="1">The sequence shown here is derived from an EMBL/GenBank/DDBJ whole genome shotgun (WGS) entry which is preliminary data.</text>
</comment>